<dbReference type="InterPro" id="IPR051200">
    <property type="entry name" value="Host-pathogen_enzymatic-act"/>
</dbReference>
<evidence type="ECO:0000313" key="1">
    <source>
        <dbReference type="EMBL" id="AET66069.1"/>
    </source>
</evidence>
<accession>G7W553</accession>
<gene>
    <name evidence="1" type="ordered locus">Desor_0360</name>
</gene>
<name>G7W553_DESOD</name>
<dbReference type="InterPro" id="IPR011964">
    <property type="entry name" value="YVTN_b-propeller_repeat"/>
</dbReference>
<dbReference type="SUPFAM" id="SSF50974">
    <property type="entry name" value="Nitrous oxide reductase, N-terminal domain"/>
    <property type="match status" value="1"/>
</dbReference>
<dbReference type="STRING" id="768706.Desor_0360"/>
<protein>
    <submittedName>
        <fullName evidence="1">YVTN family beta-propeller repeat protein</fullName>
    </submittedName>
</protein>
<dbReference type="AlphaFoldDB" id="G7W553"/>
<dbReference type="OrthoDB" id="1798382at2"/>
<evidence type="ECO:0000313" key="2">
    <source>
        <dbReference type="Proteomes" id="UP000006346"/>
    </source>
</evidence>
<dbReference type="PATRIC" id="fig|768706.3.peg.322"/>
<dbReference type="PANTHER" id="PTHR47197">
    <property type="entry name" value="PROTEIN NIRF"/>
    <property type="match status" value="1"/>
</dbReference>
<dbReference type="Proteomes" id="UP000006346">
    <property type="component" value="Chromosome"/>
</dbReference>
<dbReference type="PANTHER" id="PTHR47197:SF3">
    <property type="entry name" value="DIHYDRO-HEME D1 DEHYDROGENASE"/>
    <property type="match status" value="1"/>
</dbReference>
<dbReference type="NCBIfam" id="TIGR02276">
    <property type="entry name" value="beta_rpt_yvtn"/>
    <property type="match status" value="3"/>
</dbReference>
<sequence>MASLTTGLIENTGVSGSRFCSKLSVRITNKDLINGVVRICGYYWTDTLKKEYVLDLLTLAPGEVRISSFYAKFDLLEFQFITSTDAVEISVWGEDDTGSIKAVYNLLPPDILPMDWERNAAEVKKQTIPSFNSRIYVLDSNSNHVSVIDEKTNTPIGSISMGSGPYGIGINPTTSKIYVANFGSNNISVIDADSNVVLTTITVGANPVGVAVNPVTNKIYVTNWRSHSVSVIDGFTHVVRATIMVEEFPEGIIVNSETNLIYIANHGNNSVTVINGNTNTVINSIALS</sequence>
<organism evidence="1 2">
    <name type="scientific">Desulfosporosinus orientis (strain ATCC 19365 / DSM 765 / NCIMB 8382 / VKM B-1628 / Singapore I)</name>
    <name type="common">Desulfotomaculum orientis</name>
    <dbReference type="NCBI Taxonomy" id="768706"/>
    <lineage>
        <taxon>Bacteria</taxon>
        <taxon>Bacillati</taxon>
        <taxon>Bacillota</taxon>
        <taxon>Clostridia</taxon>
        <taxon>Eubacteriales</taxon>
        <taxon>Desulfitobacteriaceae</taxon>
        <taxon>Desulfosporosinus</taxon>
    </lineage>
</organism>
<keyword evidence="2" id="KW-1185">Reference proteome</keyword>
<dbReference type="InterPro" id="IPR015943">
    <property type="entry name" value="WD40/YVTN_repeat-like_dom_sf"/>
</dbReference>
<dbReference type="KEGG" id="dor:Desor_0360"/>
<dbReference type="HOGENOM" id="CLU_979065_0_0_9"/>
<dbReference type="EMBL" id="CP003108">
    <property type="protein sequence ID" value="AET66069.1"/>
    <property type="molecule type" value="Genomic_DNA"/>
</dbReference>
<dbReference type="Gene3D" id="2.130.10.10">
    <property type="entry name" value="YVTN repeat-like/Quinoprotein amine dehydrogenase"/>
    <property type="match status" value="1"/>
</dbReference>
<reference evidence="2" key="1">
    <citation type="submission" date="2011-11" db="EMBL/GenBank/DDBJ databases">
        <title>Complete sequence of Desulfosporosinus orientis DSM 765.</title>
        <authorList>
            <person name="Lucas S."/>
            <person name="Han J."/>
            <person name="Lapidus A."/>
            <person name="Cheng J.-F."/>
            <person name="Goodwin L."/>
            <person name="Pitluck S."/>
            <person name="Peters L."/>
            <person name="Ovchinnikova G."/>
            <person name="Teshima H."/>
            <person name="Detter J.C."/>
            <person name="Han C."/>
            <person name="Tapia R."/>
            <person name="Land M."/>
            <person name="Hauser L."/>
            <person name="Kyrpides N."/>
            <person name="Ivanova N."/>
            <person name="Pagani I."/>
            <person name="Pester M."/>
            <person name="Spring S."/>
            <person name="Ollivier B."/>
            <person name="Rattei T."/>
            <person name="Klenk H.-P."/>
            <person name="Wagner M."/>
            <person name="Loy A."/>
            <person name="Woyke T."/>
        </authorList>
    </citation>
    <scope>NUCLEOTIDE SEQUENCE [LARGE SCALE GENOMIC DNA]</scope>
    <source>
        <strain evidence="2">ATCC 19365 / DSM 765 / NCIMB 8382 / VKM B-1628</strain>
    </source>
</reference>
<dbReference type="RefSeq" id="WP_014182895.1">
    <property type="nucleotide sequence ID" value="NC_016584.1"/>
</dbReference>
<proteinExistence type="predicted"/>
<reference evidence="1 2" key="2">
    <citation type="journal article" date="2012" name="J. Bacteriol.">
        <title>Complete genome sequences of Desulfosporosinus orientis DSM765T, Desulfosporosinus youngiae DSM17734T, Desulfosporosinus meridiei DSM13257T, and Desulfosporosinus acidiphilus DSM22704T.</title>
        <authorList>
            <person name="Pester M."/>
            <person name="Brambilla E."/>
            <person name="Alazard D."/>
            <person name="Rattei T."/>
            <person name="Weinmaier T."/>
            <person name="Han J."/>
            <person name="Lucas S."/>
            <person name="Lapidus A."/>
            <person name="Cheng J.F."/>
            <person name="Goodwin L."/>
            <person name="Pitluck S."/>
            <person name="Peters L."/>
            <person name="Ovchinnikova G."/>
            <person name="Teshima H."/>
            <person name="Detter J.C."/>
            <person name="Han C.S."/>
            <person name="Tapia R."/>
            <person name="Land M.L."/>
            <person name="Hauser L."/>
            <person name="Kyrpides N.C."/>
            <person name="Ivanova N.N."/>
            <person name="Pagani I."/>
            <person name="Huntmann M."/>
            <person name="Wei C.L."/>
            <person name="Davenport K.W."/>
            <person name="Daligault H."/>
            <person name="Chain P.S."/>
            <person name="Chen A."/>
            <person name="Mavromatis K."/>
            <person name="Markowitz V."/>
            <person name="Szeto E."/>
            <person name="Mikhailova N."/>
            <person name="Pati A."/>
            <person name="Wagner M."/>
            <person name="Woyke T."/>
            <person name="Ollivier B."/>
            <person name="Klenk H.P."/>
            <person name="Spring S."/>
            <person name="Loy A."/>
        </authorList>
    </citation>
    <scope>NUCLEOTIDE SEQUENCE [LARGE SCALE GENOMIC DNA]</scope>
    <source>
        <strain evidence="2">ATCC 19365 / DSM 765 / NCIMB 8382 / VKM B-1628</strain>
    </source>
</reference>
<dbReference type="eggNOG" id="COG3391">
    <property type="taxonomic scope" value="Bacteria"/>
</dbReference>
<dbReference type="InterPro" id="IPR011045">
    <property type="entry name" value="N2O_reductase_N"/>
</dbReference>